<feature type="transmembrane region" description="Helical" evidence="4">
    <location>
        <begin position="134"/>
        <end position="155"/>
    </location>
</feature>
<feature type="transmembrane region" description="Helical" evidence="4">
    <location>
        <begin position="101"/>
        <end position="122"/>
    </location>
</feature>
<protein>
    <submittedName>
        <fullName evidence="6">MFS transporter</fullName>
    </submittedName>
</protein>
<keyword evidence="7" id="KW-1185">Reference proteome</keyword>
<dbReference type="PANTHER" id="PTHR23531">
    <property type="entry name" value="QUINOLENE RESISTANCE PROTEIN NORA"/>
    <property type="match status" value="1"/>
</dbReference>
<proteinExistence type="predicted"/>
<dbReference type="Pfam" id="PF07690">
    <property type="entry name" value="MFS_1"/>
    <property type="match status" value="1"/>
</dbReference>
<dbReference type="SUPFAM" id="SSF103473">
    <property type="entry name" value="MFS general substrate transporter"/>
    <property type="match status" value="1"/>
</dbReference>
<sequence>MDTYVVKSNNYSLWLLSASSLFFSASYNILLPVLPSYLIHIGGKSYLGLIILLFTIAALLSRPLSGKLSDLRAGKYAIYIGLFVTIFVNILYPWIDFVLGFLILRFIHGFSTGFAPTGYTFFIKNNFFNRGRAISIQTAFYSAGMAFGPMFSSLIHVHLGINYVFLFGALLGVVAILMVIPLKEENKQKIATIKVSKSILDMCIWKQSLIMFWIYLGFGILLISSSIQANKLGFDNKGIFFVFFSISTIFIRLLFKNKIEGLPLNKLLLYATLMLVFASLLFSLWENKTAFVIASLFYGASMGIFIPVLNLWSLNENSGEDGKALSTLYIFMELGIGLGSLLIGKLIIEHQSAFVYIFLVYGIISSILPILLKKDIG</sequence>
<gene>
    <name evidence="6" type="ORF">J8H85_14490</name>
</gene>
<evidence type="ECO:0000256" key="4">
    <source>
        <dbReference type="SAM" id="Phobius"/>
    </source>
</evidence>
<dbReference type="PANTHER" id="PTHR23531:SF1">
    <property type="entry name" value="QUINOLENE RESISTANCE PROTEIN NORA"/>
    <property type="match status" value="1"/>
</dbReference>
<evidence type="ECO:0000259" key="5">
    <source>
        <dbReference type="PROSITE" id="PS50850"/>
    </source>
</evidence>
<feature type="transmembrane region" description="Helical" evidence="4">
    <location>
        <begin position="267"/>
        <end position="285"/>
    </location>
</feature>
<feature type="transmembrane region" description="Helical" evidence="4">
    <location>
        <begin position="161"/>
        <end position="182"/>
    </location>
</feature>
<feature type="transmembrane region" description="Helical" evidence="4">
    <location>
        <begin position="353"/>
        <end position="372"/>
    </location>
</feature>
<feature type="transmembrane region" description="Helical" evidence="4">
    <location>
        <begin position="76"/>
        <end position="95"/>
    </location>
</feature>
<evidence type="ECO:0000256" key="3">
    <source>
        <dbReference type="ARBA" id="ARBA00023136"/>
    </source>
</evidence>
<keyword evidence="1 4" id="KW-0812">Transmembrane</keyword>
<dbReference type="PROSITE" id="PS50850">
    <property type="entry name" value="MFS"/>
    <property type="match status" value="1"/>
</dbReference>
<organism evidence="6 7">
    <name type="scientific">Mariniflexile gromovii</name>
    <dbReference type="NCBI Taxonomy" id="362523"/>
    <lineage>
        <taxon>Bacteria</taxon>
        <taxon>Pseudomonadati</taxon>
        <taxon>Bacteroidota</taxon>
        <taxon>Flavobacteriia</taxon>
        <taxon>Flavobacteriales</taxon>
        <taxon>Flavobacteriaceae</taxon>
        <taxon>Mariniflexile</taxon>
    </lineage>
</organism>
<dbReference type="InterPro" id="IPR011701">
    <property type="entry name" value="MFS"/>
</dbReference>
<feature type="transmembrane region" description="Helical" evidence="4">
    <location>
        <begin position="324"/>
        <end position="347"/>
    </location>
</feature>
<feature type="transmembrane region" description="Helical" evidence="4">
    <location>
        <begin position="203"/>
        <end position="227"/>
    </location>
</feature>
<feature type="transmembrane region" description="Helical" evidence="4">
    <location>
        <begin position="239"/>
        <end position="255"/>
    </location>
</feature>
<evidence type="ECO:0000256" key="1">
    <source>
        <dbReference type="ARBA" id="ARBA00022692"/>
    </source>
</evidence>
<dbReference type="RefSeq" id="WP_209655929.1">
    <property type="nucleotide sequence ID" value="NZ_JAGJCB010000016.1"/>
</dbReference>
<dbReference type="Proteomes" id="UP000670776">
    <property type="component" value="Unassembled WGS sequence"/>
</dbReference>
<evidence type="ECO:0000256" key="2">
    <source>
        <dbReference type="ARBA" id="ARBA00022989"/>
    </source>
</evidence>
<keyword evidence="3 4" id="KW-0472">Membrane</keyword>
<keyword evidence="2 4" id="KW-1133">Transmembrane helix</keyword>
<feature type="transmembrane region" description="Helical" evidence="4">
    <location>
        <begin position="12"/>
        <end position="34"/>
    </location>
</feature>
<accession>A0ABS4BWS4</accession>
<evidence type="ECO:0000313" key="6">
    <source>
        <dbReference type="EMBL" id="MBP0905045.1"/>
    </source>
</evidence>
<feature type="domain" description="Major facilitator superfamily (MFS) profile" evidence="5">
    <location>
        <begin position="12"/>
        <end position="377"/>
    </location>
</feature>
<comment type="caution">
    <text evidence="6">The sequence shown here is derived from an EMBL/GenBank/DDBJ whole genome shotgun (WGS) entry which is preliminary data.</text>
</comment>
<dbReference type="EMBL" id="JAGJCB010000016">
    <property type="protein sequence ID" value="MBP0905045.1"/>
    <property type="molecule type" value="Genomic_DNA"/>
</dbReference>
<dbReference type="InterPro" id="IPR020846">
    <property type="entry name" value="MFS_dom"/>
</dbReference>
<feature type="transmembrane region" description="Helical" evidence="4">
    <location>
        <begin position="46"/>
        <end position="64"/>
    </location>
</feature>
<evidence type="ECO:0000313" key="7">
    <source>
        <dbReference type="Proteomes" id="UP000670776"/>
    </source>
</evidence>
<reference evidence="6 7" key="1">
    <citation type="submission" date="2021-04" db="EMBL/GenBank/DDBJ databases">
        <title>Mariniflexile gromovii gen. nov., sp. nov., a gliding bacterium isolated from the sea urchin Strongylocentrotus intermedius.</title>
        <authorList>
            <person name="Ko S."/>
            <person name="Le V."/>
            <person name="Ahn C.-Y."/>
            <person name="Oh H.-M."/>
        </authorList>
    </citation>
    <scope>NUCLEOTIDE SEQUENCE [LARGE SCALE GENOMIC DNA]</scope>
    <source>
        <strain evidence="6 7">KCTC 12570</strain>
    </source>
</reference>
<feature type="transmembrane region" description="Helical" evidence="4">
    <location>
        <begin position="291"/>
        <end position="312"/>
    </location>
</feature>
<name>A0ABS4BWS4_9FLAO</name>
<dbReference type="InterPro" id="IPR036259">
    <property type="entry name" value="MFS_trans_sf"/>
</dbReference>
<dbReference type="Gene3D" id="1.20.1250.20">
    <property type="entry name" value="MFS general substrate transporter like domains"/>
    <property type="match status" value="1"/>
</dbReference>
<dbReference type="InterPro" id="IPR052714">
    <property type="entry name" value="MFS_Exporter"/>
</dbReference>